<dbReference type="EMBL" id="PISP01000001">
    <property type="protein sequence ID" value="PKD44643.1"/>
    <property type="molecule type" value="Genomic_DNA"/>
</dbReference>
<dbReference type="OrthoDB" id="598283at2"/>
<dbReference type="RefSeq" id="WP_101071934.1">
    <property type="nucleotide sequence ID" value="NZ_PISP01000001.1"/>
</dbReference>
<evidence type="ECO:0008006" key="3">
    <source>
        <dbReference type="Google" id="ProtNLM"/>
    </source>
</evidence>
<accession>A0A2N0VKB8</accession>
<sequence length="77" mass="9099">MSKSDTKEILERVETLSNDEKVYIADQILQSMHEVDPENDKQWVKVAEERLTQVREGNVTLKSEEDLFEEIERKYKG</sequence>
<evidence type="ECO:0000313" key="1">
    <source>
        <dbReference type="EMBL" id="PKD44643.1"/>
    </source>
</evidence>
<organism evidence="1 2">
    <name type="scientific">Rhodohalobacter barkolensis</name>
    <dbReference type="NCBI Taxonomy" id="2053187"/>
    <lineage>
        <taxon>Bacteria</taxon>
        <taxon>Pseudomonadati</taxon>
        <taxon>Balneolota</taxon>
        <taxon>Balneolia</taxon>
        <taxon>Balneolales</taxon>
        <taxon>Balneolaceae</taxon>
        <taxon>Rhodohalobacter</taxon>
    </lineage>
</organism>
<dbReference type="InterPro" id="IPR013406">
    <property type="entry name" value="CHP02574_addiction_mod"/>
</dbReference>
<name>A0A2N0VKB8_9BACT</name>
<dbReference type="Proteomes" id="UP000233398">
    <property type="component" value="Unassembled WGS sequence"/>
</dbReference>
<dbReference type="AlphaFoldDB" id="A0A2N0VKB8"/>
<gene>
    <name evidence="1" type="ORF">CWD77_04050</name>
</gene>
<reference evidence="1 2" key="1">
    <citation type="submission" date="2017-11" db="EMBL/GenBank/DDBJ databases">
        <title>Rhodohalobacter 15182 sp. nov., isolated from a salt lake.</title>
        <authorList>
            <person name="Han S."/>
        </authorList>
    </citation>
    <scope>NUCLEOTIDE SEQUENCE [LARGE SCALE GENOMIC DNA]</scope>
    <source>
        <strain evidence="1 2">15182</strain>
    </source>
</reference>
<evidence type="ECO:0000313" key="2">
    <source>
        <dbReference type="Proteomes" id="UP000233398"/>
    </source>
</evidence>
<proteinExistence type="predicted"/>
<protein>
    <recommendedName>
        <fullName evidence="3">Addiction module protein</fullName>
    </recommendedName>
</protein>
<keyword evidence="2" id="KW-1185">Reference proteome</keyword>
<dbReference type="Pfam" id="PF09720">
    <property type="entry name" value="Unstab_antitox"/>
    <property type="match status" value="1"/>
</dbReference>
<comment type="caution">
    <text evidence="1">The sequence shown here is derived from an EMBL/GenBank/DDBJ whole genome shotgun (WGS) entry which is preliminary data.</text>
</comment>